<keyword evidence="5" id="KW-1185">Reference proteome</keyword>
<dbReference type="InterPro" id="IPR010994">
    <property type="entry name" value="RuvA_2-like"/>
</dbReference>
<keyword evidence="2" id="KW-1133">Transmembrane helix</keyword>
<dbReference type="InterPro" id="IPR019554">
    <property type="entry name" value="Soluble_ligand-bd"/>
</dbReference>
<feature type="domain" description="Helix-hairpin-helix DNA-binding motif class 1" evidence="3">
    <location>
        <begin position="228"/>
        <end position="247"/>
    </location>
</feature>
<gene>
    <name evidence="4" type="ORF">J2S36_000486</name>
</gene>
<proteinExistence type="predicted"/>
<feature type="region of interest" description="Disordered" evidence="1">
    <location>
        <begin position="180"/>
        <end position="219"/>
    </location>
</feature>
<dbReference type="SUPFAM" id="SSF47781">
    <property type="entry name" value="RuvA domain 2-like"/>
    <property type="match status" value="1"/>
</dbReference>
<dbReference type="InterPro" id="IPR051675">
    <property type="entry name" value="Endo/Exo/Phosphatase_dom_1"/>
</dbReference>
<feature type="compositionally biased region" description="Polar residues" evidence="1">
    <location>
        <begin position="189"/>
        <end position="205"/>
    </location>
</feature>
<organism evidence="4 5">
    <name type="scientific">Arcanobacterium hippocoleae</name>
    <dbReference type="NCBI Taxonomy" id="149017"/>
    <lineage>
        <taxon>Bacteria</taxon>
        <taxon>Bacillati</taxon>
        <taxon>Actinomycetota</taxon>
        <taxon>Actinomycetes</taxon>
        <taxon>Actinomycetales</taxon>
        <taxon>Actinomycetaceae</taxon>
        <taxon>Arcanobacterium</taxon>
    </lineage>
</organism>
<feature type="compositionally biased region" description="Polar residues" evidence="1">
    <location>
        <begin position="91"/>
        <end position="109"/>
    </location>
</feature>
<protein>
    <submittedName>
        <fullName evidence="4">Competence protein ComEA</fullName>
    </submittedName>
</protein>
<feature type="domain" description="Helix-hairpin-helix DNA-binding motif class 1" evidence="3">
    <location>
        <begin position="258"/>
        <end position="277"/>
    </location>
</feature>
<evidence type="ECO:0000259" key="3">
    <source>
        <dbReference type="SMART" id="SM00278"/>
    </source>
</evidence>
<keyword evidence="2" id="KW-0812">Transmembrane</keyword>
<reference evidence="4 5" key="1">
    <citation type="submission" date="2023-07" db="EMBL/GenBank/DDBJ databases">
        <title>Sequencing the genomes of 1000 actinobacteria strains.</title>
        <authorList>
            <person name="Klenk H.-P."/>
        </authorList>
    </citation>
    <scope>NUCLEOTIDE SEQUENCE [LARGE SCALE GENOMIC DNA]</scope>
    <source>
        <strain evidence="4 5">DSM 15539</strain>
    </source>
</reference>
<dbReference type="InterPro" id="IPR004509">
    <property type="entry name" value="Competence_ComEA_HhH"/>
</dbReference>
<dbReference type="Proteomes" id="UP001266099">
    <property type="component" value="Unassembled WGS sequence"/>
</dbReference>
<evidence type="ECO:0000313" key="4">
    <source>
        <dbReference type="EMBL" id="MDR6938943.1"/>
    </source>
</evidence>
<evidence type="ECO:0000256" key="2">
    <source>
        <dbReference type="SAM" id="Phobius"/>
    </source>
</evidence>
<dbReference type="InterPro" id="IPR003583">
    <property type="entry name" value="Hlx-hairpin-Hlx_DNA-bd_motif"/>
</dbReference>
<comment type="caution">
    <text evidence="4">The sequence shown here is derived from an EMBL/GenBank/DDBJ whole genome shotgun (WGS) entry which is preliminary data.</text>
</comment>
<evidence type="ECO:0000313" key="5">
    <source>
        <dbReference type="Proteomes" id="UP001266099"/>
    </source>
</evidence>
<dbReference type="Gene3D" id="3.10.560.10">
    <property type="entry name" value="Outer membrane lipoprotein wza domain like"/>
    <property type="match status" value="1"/>
</dbReference>
<accession>A0ABU1T0Q6</accession>
<feature type="transmembrane region" description="Helical" evidence="2">
    <location>
        <begin position="49"/>
        <end position="71"/>
    </location>
</feature>
<keyword evidence="2" id="KW-0472">Membrane</keyword>
<feature type="region of interest" description="Disordered" evidence="1">
    <location>
        <begin position="80"/>
        <end position="113"/>
    </location>
</feature>
<dbReference type="RefSeq" id="WP_309955163.1">
    <property type="nucleotide sequence ID" value="NZ_JAVDUJ010000001.1"/>
</dbReference>
<dbReference type="Pfam" id="PF10531">
    <property type="entry name" value="SLBB"/>
    <property type="match status" value="1"/>
</dbReference>
<evidence type="ECO:0000256" key="1">
    <source>
        <dbReference type="SAM" id="MobiDB-lite"/>
    </source>
</evidence>
<dbReference type="SMART" id="SM00278">
    <property type="entry name" value="HhH1"/>
    <property type="match status" value="2"/>
</dbReference>
<dbReference type="Gene3D" id="1.10.150.320">
    <property type="entry name" value="Photosystem II 12 kDa extrinsic protein"/>
    <property type="match status" value="1"/>
</dbReference>
<dbReference type="PANTHER" id="PTHR21180:SF32">
    <property type="entry name" value="ENDONUCLEASE_EXONUCLEASE_PHOSPHATASE FAMILY DOMAIN-CONTAINING PROTEIN 1"/>
    <property type="match status" value="1"/>
</dbReference>
<sequence length="280" mass="30061">MQNPPPNRNQRSSPKYFSQLALAATLGDESQIHGAPTVRQRRRIGLDQNALISLAVIFSVVLISVLVVGIYNSQSTAKALPARETKDYSAQDLTQKSRSQPETMSGYKTESQERETNEQIIVYVSGAVNRPGVVELPLDARVNDALQAAGGPQENADINLVNLAQTISDGAQIHVPVKGEPALGEPSPGVQQGQGVRGSKGQTVAGSAGAENPEGSRQKVNLNTATVEQLDQIPGIGAITAREILNWRAQNGPFQSLEDLLQVSRIGQKTLEKLRPYLTL</sequence>
<dbReference type="Pfam" id="PF12836">
    <property type="entry name" value="HHH_3"/>
    <property type="match status" value="1"/>
</dbReference>
<dbReference type="EMBL" id="JAVDUJ010000001">
    <property type="protein sequence ID" value="MDR6938943.1"/>
    <property type="molecule type" value="Genomic_DNA"/>
</dbReference>
<name>A0ABU1T0Q6_9ACTO</name>
<dbReference type="NCBIfam" id="TIGR00426">
    <property type="entry name" value="competence protein ComEA helix-hairpin-helix repeat region"/>
    <property type="match status" value="1"/>
</dbReference>
<dbReference type="PANTHER" id="PTHR21180">
    <property type="entry name" value="ENDONUCLEASE/EXONUCLEASE/PHOSPHATASE FAMILY DOMAIN-CONTAINING PROTEIN 1"/>
    <property type="match status" value="1"/>
</dbReference>